<protein>
    <submittedName>
        <fullName evidence="12">Uncharacterized protein</fullName>
    </submittedName>
</protein>
<dbReference type="Pfam" id="PF03567">
    <property type="entry name" value="Sulfotransfer_2"/>
    <property type="match status" value="1"/>
</dbReference>
<comment type="subcellular location">
    <subcellularLocation>
        <location evidence="1">Golgi apparatus membrane</location>
        <topology evidence="1">Single-pass type II membrane protein</topology>
    </subcellularLocation>
</comment>
<evidence type="ECO:0000256" key="6">
    <source>
        <dbReference type="ARBA" id="ARBA00022989"/>
    </source>
</evidence>
<dbReference type="GO" id="GO:0004394">
    <property type="term" value="F:heparan sulfate 2-sulfotransferase activity"/>
    <property type="evidence" value="ECO:0007669"/>
    <property type="project" value="TreeGrafter"/>
</dbReference>
<sequence>MLLINRKIFLVLLILSCFVLIFFYIWSSLNFKERIIKQDNFLPLFNTQSSNVNNAHNFDENLVVIYNRVPKTASTSFVNLTYGLCKKNQFHVLHINVTGNNHVLSLPNQMKFVRNITGWTAMKPAFYHGHLAFLDFSK</sequence>
<evidence type="ECO:0000313" key="12">
    <source>
        <dbReference type="EMBL" id="KAG5668335.1"/>
    </source>
</evidence>
<name>A0A9J6BFF2_POLVA</name>
<dbReference type="AlphaFoldDB" id="A0A9J6BFF2"/>
<keyword evidence="5" id="KW-0735">Signal-anchor</keyword>
<proteinExistence type="inferred from homology"/>
<reference evidence="12" key="1">
    <citation type="submission" date="2021-03" db="EMBL/GenBank/DDBJ databases">
        <title>Chromosome level genome of the anhydrobiotic midge Polypedilum vanderplanki.</title>
        <authorList>
            <person name="Yoshida Y."/>
            <person name="Kikawada T."/>
            <person name="Gusev O."/>
        </authorList>
    </citation>
    <scope>NUCLEOTIDE SEQUENCE</scope>
    <source>
        <strain evidence="12">NIAS01</strain>
        <tissue evidence="12">Whole body or cell culture</tissue>
    </source>
</reference>
<dbReference type="PANTHER" id="PTHR12129">
    <property type="entry name" value="HEPARAN SULFATE 2-O-SULFOTRANSFERASE"/>
    <property type="match status" value="1"/>
</dbReference>
<evidence type="ECO:0000256" key="5">
    <source>
        <dbReference type="ARBA" id="ARBA00022968"/>
    </source>
</evidence>
<gene>
    <name evidence="12" type="ORF">PVAND_016278</name>
</gene>
<evidence type="ECO:0000256" key="1">
    <source>
        <dbReference type="ARBA" id="ARBA00004323"/>
    </source>
</evidence>
<dbReference type="GO" id="GO:0000139">
    <property type="term" value="C:Golgi membrane"/>
    <property type="evidence" value="ECO:0007669"/>
    <property type="project" value="UniProtKB-SubCell"/>
</dbReference>
<keyword evidence="8 11" id="KW-0472">Membrane</keyword>
<dbReference type="Proteomes" id="UP001107558">
    <property type="component" value="Chromosome 4"/>
</dbReference>
<evidence type="ECO:0000256" key="11">
    <source>
        <dbReference type="SAM" id="Phobius"/>
    </source>
</evidence>
<evidence type="ECO:0000256" key="10">
    <source>
        <dbReference type="ARBA" id="ARBA00023180"/>
    </source>
</evidence>
<dbReference type="Gene3D" id="3.40.50.300">
    <property type="entry name" value="P-loop containing nucleotide triphosphate hydrolases"/>
    <property type="match status" value="1"/>
</dbReference>
<dbReference type="PANTHER" id="PTHR12129:SF17">
    <property type="entry name" value="HEPARAN SULFATE 2-O-SULFOTRANSFERASE 1"/>
    <property type="match status" value="1"/>
</dbReference>
<evidence type="ECO:0000256" key="2">
    <source>
        <dbReference type="ARBA" id="ARBA00010569"/>
    </source>
</evidence>
<accession>A0A9J6BFF2</accession>
<evidence type="ECO:0000256" key="4">
    <source>
        <dbReference type="ARBA" id="ARBA00022692"/>
    </source>
</evidence>
<evidence type="ECO:0000256" key="9">
    <source>
        <dbReference type="ARBA" id="ARBA00023157"/>
    </source>
</evidence>
<organism evidence="12 13">
    <name type="scientific">Polypedilum vanderplanki</name>
    <name type="common">Sleeping chironomid midge</name>
    <dbReference type="NCBI Taxonomy" id="319348"/>
    <lineage>
        <taxon>Eukaryota</taxon>
        <taxon>Metazoa</taxon>
        <taxon>Ecdysozoa</taxon>
        <taxon>Arthropoda</taxon>
        <taxon>Hexapoda</taxon>
        <taxon>Insecta</taxon>
        <taxon>Pterygota</taxon>
        <taxon>Neoptera</taxon>
        <taxon>Endopterygota</taxon>
        <taxon>Diptera</taxon>
        <taxon>Nematocera</taxon>
        <taxon>Chironomoidea</taxon>
        <taxon>Chironomidae</taxon>
        <taxon>Chironominae</taxon>
        <taxon>Polypedilum</taxon>
        <taxon>Polypedilum</taxon>
    </lineage>
</organism>
<keyword evidence="3" id="KW-0808">Transferase</keyword>
<keyword evidence="7" id="KW-0333">Golgi apparatus</keyword>
<feature type="transmembrane region" description="Helical" evidence="11">
    <location>
        <begin position="7"/>
        <end position="26"/>
    </location>
</feature>
<keyword evidence="13" id="KW-1185">Reference proteome</keyword>
<evidence type="ECO:0000256" key="3">
    <source>
        <dbReference type="ARBA" id="ARBA00022679"/>
    </source>
</evidence>
<evidence type="ECO:0000256" key="7">
    <source>
        <dbReference type="ARBA" id="ARBA00023034"/>
    </source>
</evidence>
<dbReference type="InterPro" id="IPR027417">
    <property type="entry name" value="P-loop_NTPase"/>
</dbReference>
<evidence type="ECO:0000256" key="8">
    <source>
        <dbReference type="ARBA" id="ARBA00023136"/>
    </source>
</evidence>
<keyword evidence="9" id="KW-1015">Disulfide bond</keyword>
<dbReference type="EMBL" id="JADBJN010000004">
    <property type="protein sequence ID" value="KAG5668335.1"/>
    <property type="molecule type" value="Genomic_DNA"/>
</dbReference>
<dbReference type="InterPro" id="IPR007734">
    <property type="entry name" value="Heparan_SO4_2-O-STrfase"/>
</dbReference>
<keyword evidence="10" id="KW-0325">Glycoprotein</keyword>
<dbReference type="OrthoDB" id="10019582at2759"/>
<dbReference type="InterPro" id="IPR005331">
    <property type="entry name" value="Sulfotransferase"/>
</dbReference>
<evidence type="ECO:0000313" key="13">
    <source>
        <dbReference type="Proteomes" id="UP001107558"/>
    </source>
</evidence>
<keyword evidence="4 11" id="KW-0812">Transmembrane</keyword>
<comment type="caution">
    <text evidence="12">The sequence shown here is derived from an EMBL/GenBank/DDBJ whole genome shotgun (WGS) entry which is preliminary data.</text>
</comment>
<comment type="similarity">
    <text evidence="2">Belongs to the sulfotransferase 3 family.</text>
</comment>
<keyword evidence="6 11" id="KW-1133">Transmembrane helix</keyword>